<evidence type="ECO:0000313" key="2">
    <source>
        <dbReference type="Proteomes" id="UP000536534"/>
    </source>
</evidence>
<sequence>MRLRAEWDGSEVVAARVEARPEAIGPRLCGLSSAEAAARLVDIAGDSPRAHATALRLACAAAAGEPPPAHDERLATERELAAELVAEHLGRLLLDWPPVFGEDARPQRNAEFHHRLLRPGQTQEALYALGGEILDLVARELLTGFFRRIRPPHTLAEFIACAEEGGILGSVLAALLALGKAHPPVGGALPMLEPAAVAEWTRSGSAPLPHAAETGALARHRHSPLIRILHVKGHLISARLMASMLDVADGATRMRHPLFDALPALAQAGSPASGVGRASVDSAHGILLYSVTLRDGLIAACDVIRPEDWNFADDGPFLREAHVWPASARETALQRLHALTLALAPGVPYLVELVGR</sequence>
<accession>A0A7X7LTE7</accession>
<dbReference type="InterPro" id="IPR029014">
    <property type="entry name" value="NiFe-Hase_large"/>
</dbReference>
<comment type="caution">
    <text evidence="1">The sequence shown here is derived from an EMBL/GenBank/DDBJ whole genome shotgun (WGS) entry which is preliminary data.</text>
</comment>
<evidence type="ECO:0000313" key="1">
    <source>
        <dbReference type="EMBL" id="NLF53074.1"/>
    </source>
</evidence>
<dbReference type="AlphaFoldDB" id="A0A7X7LTE7"/>
<dbReference type="EMBL" id="JAAYYV010000038">
    <property type="protein sequence ID" value="NLF53074.1"/>
    <property type="molecule type" value="Genomic_DNA"/>
</dbReference>
<name>A0A7X7LTE7_9RHOO</name>
<dbReference type="SUPFAM" id="SSF56762">
    <property type="entry name" value="HydB/Nqo4-like"/>
    <property type="match status" value="1"/>
</dbReference>
<organism evidence="1 2">
    <name type="scientific">Thauera phenolivorans</name>
    <dbReference type="NCBI Taxonomy" id="1792543"/>
    <lineage>
        <taxon>Bacteria</taxon>
        <taxon>Pseudomonadati</taxon>
        <taxon>Pseudomonadota</taxon>
        <taxon>Betaproteobacteria</taxon>
        <taxon>Rhodocyclales</taxon>
        <taxon>Zoogloeaceae</taxon>
        <taxon>Thauera</taxon>
    </lineage>
</organism>
<proteinExistence type="predicted"/>
<gene>
    <name evidence="1" type="ORF">GX576_01470</name>
</gene>
<evidence type="ECO:0008006" key="3">
    <source>
        <dbReference type="Google" id="ProtNLM"/>
    </source>
</evidence>
<protein>
    <recommendedName>
        <fullName evidence="3">Ni,Fe-hydrogenase I large subunit</fullName>
    </recommendedName>
</protein>
<reference evidence="1 2" key="1">
    <citation type="journal article" date="2020" name="Biotechnol. Biofuels">
        <title>New insights from the biogas microbiome by comprehensive genome-resolved metagenomics of nearly 1600 species originating from multiple anaerobic digesters.</title>
        <authorList>
            <person name="Campanaro S."/>
            <person name="Treu L."/>
            <person name="Rodriguez-R L.M."/>
            <person name="Kovalovszki A."/>
            <person name="Ziels R.M."/>
            <person name="Maus I."/>
            <person name="Zhu X."/>
            <person name="Kougias P.G."/>
            <person name="Basile A."/>
            <person name="Luo G."/>
            <person name="Schluter A."/>
            <person name="Konstantinidis K.T."/>
            <person name="Angelidaki I."/>
        </authorList>
    </citation>
    <scope>NUCLEOTIDE SEQUENCE [LARGE SCALE GENOMIC DNA]</scope>
    <source>
        <strain evidence="1">AS06rmzACSIP_256</strain>
    </source>
</reference>
<dbReference type="Proteomes" id="UP000536534">
    <property type="component" value="Unassembled WGS sequence"/>
</dbReference>
<dbReference type="Gene3D" id="1.10.645.10">
    <property type="entry name" value="Cytochrome-c3 Hydrogenase, chain B"/>
    <property type="match status" value="1"/>
</dbReference>